<dbReference type="Pfam" id="PF03483">
    <property type="entry name" value="B3_4"/>
    <property type="match status" value="1"/>
</dbReference>
<dbReference type="NCBIfam" id="NF045760">
    <property type="entry name" value="YtpR"/>
    <property type="match status" value="1"/>
</dbReference>
<evidence type="ECO:0000256" key="10">
    <source>
        <dbReference type="ARBA" id="ARBA00022842"/>
    </source>
</evidence>
<comment type="cofactor">
    <cofactor evidence="15">
        <name>Mg(2+)</name>
        <dbReference type="ChEBI" id="CHEBI:18420"/>
    </cofactor>
    <text evidence="15">Binds 2 magnesium ions per tetramer.</text>
</comment>
<dbReference type="SUPFAM" id="SSF50249">
    <property type="entry name" value="Nucleic acid-binding proteins"/>
    <property type="match status" value="1"/>
</dbReference>
<dbReference type="InterPro" id="IPR045060">
    <property type="entry name" value="Phe-tRNA-ligase_IIc_bsu"/>
</dbReference>
<evidence type="ECO:0000313" key="20">
    <source>
        <dbReference type="EMBL" id="AJC88117.1"/>
    </source>
</evidence>
<dbReference type="GO" id="GO:0004826">
    <property type="term" value="F:phenylalanine-tRNA ligase activity"/>
    <property type="evidence" value="ECO:0007669"/>
    <property type="project" value="UniProtKB-UniRule"/>
</dbReference>
<dbReference type="InterPro" id="IPR004532">
    <property type="entry name" value="Phe-tRNA-ligase_IIc_bsu_bact"/>
</dbReference>
<organism evidence="20 21">
    <name type="scientific">Campylobacter insulaenigrae NCTC 12927</name>
    <dbReference type="NCBI Taxonomy" id="1031564"/>
    <lineage>
        <taxon>Bacteria</taxon>
        <taxon>Pseudomonadati</taxon>
        <taxon>Campylobacterota</taxon>
        <taxon>Epsilonproteobacteria</taxon>
        <taxon>Campylobacterales</taxon>
        <taxon>Campylobacteraceae</taxon>
        <taxon>Campylobacter</taxon>
    </lineage>
</organism>
<keyword evidence="10 15" id="KW-0460">Magnesium</keyword>
<evidence type="ECO:0000259" key="17">
    <source>
        <dbReference type="PROSITE" id="PS50886"/>
    </source>
</evidence>
<dbReference type="GO" id="GO:0000049">
    <property type="term" value="F:tRNA binding"/>
    <property type="evidence" value="ECO:0007669"/>
    <property type="project" value="UniProtKB-UniRule"/>
</dbReference>
<dbReference type="AlphaFoldDB" id="A0A0A8H2B7"/>
<evidence type="ECO:0000256" key="16">
    <source>
        <dbReference type="PROSITE-ProRule" id="PRU00209"/>
    </source>
</evidence>
<dbReference type="EC" id="6.1.1.20" evidence="15"/>
<keyword evidence="13 15" id="KW-0030">Aminoacyl-tRNA synthetase</keyword>
<evidence type="ECO:0000313" key="21">
    <source>
        <dbReference type="Proteomes" id="UP000031163"/>
    </source>
</evidence>
<evidence type="ECO:0000256" key="6">
    <source>
        <dbReference type="ARBA" id="ARBA00022598"/>
    </source>
</evidence>
<dbReference type="InterPro" id="IPR045864">
    <property type="entry name" value="aa-tRNA-synth_II/BPL/LPL"/>
</dbReference>
<dbReference type="SUPFAM" id="SSF56037">
    <property type="entry name" value="PheT/TilS domain"/>
    <property type="match status" value="1"/>
</dbReference>
<dbReference type="InterPro" id="IPR002547">
    <property type="entry name" value="tRNA-bd_dom"/>
</dbReference>
<dbReference type="GO" id="GO:0006432">
    <property type="term" value="P:phenylalanyl-tRNA aminoacylation"/>
    <property type="evidence" value="ECO:0007669"/>
    <property type="project" value="UniProtKB-UniRule"/>
</dbReference>
<dbReference type="PROSITE" id="PS51447">
    <property type="entry name" value="FDX_ACB"/>
    <property type="match status" value="1"/>
</dbReference>
<dbReference type="CDD" id="cd02796">
    <property type="entry name" value="tRNA_bind_bactPheRS"/>
    <property type="match status" value="1"/>
</dbReference>
<evidence type="ECO:0000256" key="1">
    <source>
        <dbReference type="ARBA" id="ARBA00004496"/>
    </source>
</evidence>
<dbReference type="Gene3D" id="3.30.70.380">
    <property type="entry name" value="Ferrodoxin-fold anticodon-binding domain"/>
    <property type="match status" value="1"/>
</dbReference>
<evidence type="ECO:0000256" key="5">
    <source>
        <dbReference type="ARBA" id="ARBA00022555"/>
    </source>
</evidence>
<dbReference type="InterPro" id="IPR009061">
    <property type="entry name" value="DNA-bd_dom_put_sf"/>
</dbReference>
<dbReference type="STRING" id="1031564.CINS_1155"/>
<dbReference type="PANTHER" id="PTHR10947:SF0">
    <property type="entry name" value="PHENYLALANINE--TRNA LIGASE BETA SUBUNIT"/>
    <property type="match status" value="1"/>
</dbReference>
<dbReference type="Gene3D" id="3.50.40.10">
    <property type="entry name" value="Phenylalanyl-trna Synthetase, Chain B, domain 3"/>
    <property type="match status" value="1"/>
</dbReference>
<dbReference type="Pfam" id="PF17759">
    <property type="entry name" value="tRNA_synthFbeta"/>
    <property type="match status" value="1"/>
</dbReference>
<dbReference type="Pfam" id="PF01588">
    <property type="entry name" value="tRNA_bind"/>
    <property type="match status" value="1"/>
</dbReference>
<dbReference type="RefSeq" id="WP_039650634.1">
    <property type="nucleotide sequence ID" value="NZ_CP007770.1"/>
</dbReference>
<comment type="catalytic activity">
    <reaction evidence="14 15">
        <text>tRNA(Phe) + L-phenylalanine + ATP = L-phenylalanyl-tRNA(Phe) + AMP + diphosphate + H(+)</text>
        <dbReference type="Rhea" id="RHEA:19413"/>
        <dbReference type="Rhea" id="RHEA-COMP:9668"/>
        <dbReference type="Rhea" id="RHEA-COMP:9699"/>
        <dbReference type="ChEBI" id="CHEBI:15378"/>
        <dbReference type="ChEBI" id="CHEBI:30616"/>
        <dbReference type="ChEBI" id="CHEBI:33019"/>
        <dbReference type="ChEBI" id="CHEBI:58095"/>
        <dbReference type="ChEBI" id="CHEBI:78442"/>
        <dbReference type="ChEBI" id="CHEBI:78531"/>
        <dbReference type="ChEBI" id="CHEBI:456215"/>
        <dbReference type="EC" id="6.1.1.20"/>
    </reaction>
</comment>
<evidence type="ECO:0000256" key="3">
    <source>
        <dbReference type="ARBA" id="ARBA00011209"/>
    </source>
</evidence>
<evidence type="ECO:0000256" key="14">
    <source>
        <dbReference type="ARBA" id="ARBA00049255"/>
    </source>
</evidence>
<dbReference type="Proteomes" id="UP000031163">
    <property type="component" value="Chromosome"/>
</dbReference>
<dbReference type="InterPro" id="IPR033714">
    <property type="entry name" value="tRNA_bind_bactPheRS"/>
</dbReference>
<feature type="domain" description="TRNA-binding" evidence="17">
    <location>
        <begin position="39"/>
        <end position="150"/>
    </location>
</feature>
<evidence type="ECO:0000259" key="19">
    <source>
        <dbReference type="PROSITE" id="PS51483"/>
    </source>
</evidence>
<evidence type="ECO:0000256" key="9">
    <source>
        <dbReference type="ARBA" id="ARBA00022840"/>
    </source>
</evidence>
<dbReference type="InterPro" id="IPR036690">
    <property type="entry name" value="Fdx_antiC-bd_sf"/>
</dbReference>
<evidence type="ECO:0000256" key="15">
    <source>
        <dbReference type="HAMAP-Rule" id="MF_00283"/>
    </source>
</evidence>
<dbReference type="GO" id="GO:0000287">
    <property type="term" value="F:magnesium ion binding"/>
    <property type="evidence" value="ECO:0007669"/>
    <property type="project" value="UniProtKB-UniRule"/>
</dbReference>
<evidence type="ECO:0000256" key="11">
    <source>
        <dbReference type="ARBA" id="ARBA00022884"/>
    </source>
</evidence>
<protein>
    <recommendedName>
        <fullName evidence="15">Phenylalanine--tRNA ligase beta subunit</fullName>
        <ecNumber evidence="15">6.1.1.20</ecNumber>
    </recommendedName>
    <alternativeName>
        <fullName evidence="15">Phenylalanyl-tRNA synthetase beta subunit</fullName>
        <shortName evidence="15">PheRS</shortName>
    </alternativeName>
</protein>
<dbReference type="GO" id="GO:0005524">
    <property type="term" value="F:ATP binding"/>
    <property type="evidence" value="ECO:0007669"/>
    <property type="project" value="UniProtKB-UniRule"/>
</dbReference>
<keyword evidence="5 16" id="KW-0820">tRNA-binding</keyword>
<evidence type="ECO:0000256" key="4">
    <source>
        <dbReference type="ARBA" id="ARBA00022490"/>
    </source>
</evidence>
<dbReference type="PROSITE" id="PS51483">
    <property type="entry name" value="B5"/>
    <property type="match status" value="1"/>
</dbReference>
<feature type="binding site" evidence="15">
    <location>
        <position position="453"/>
    </location>
    <ligand>
        <name>Mg(2+)</name>
        <dbReference type="ChEBI" id="CHEBI:18420"/>
        <note>shared with alpha subunit</note>
    </ligand>
</feature>
<dbReference type="InterPro" id="IPR041616">
    <property type="entry name" value="PheRS_beta_core"/>
</dbReference>
<dbReference type="PROSITE" id="PS50886">
    <property type="entry name" value="TRBD"/>
    <property type="match status" value="1"/>
</dbReference>
<keyword evidence="6 15" id="KW-0436">Ligase</keyword>
<keyword evidence="12 15" id="KW-0648">Protein biosynthesis</keyword>
<evidence type="ECO:0000256" key="12">
    <source>
        <dbReference type="ARBA" id="ARBA00022917"/>
    </source>
</evidence>
<dbReference type="InterPro" id="IPR005121">
    <property type="entry name" value="Fdx_antiC-bd"/>
</dbReference>
<name>A0A0A8H2B7_9BACT</name>
<dbReference type="Gene3D" id="2.40.50.140">
    <property type="entry name" value="Nucleic acid-binding proteins"/>
    <property type="match status" value="1"/>
</dbReference>
<dbReference type="SUPFAM" id="SSF55681">
    <property type="entry name" value="Class II aaRS and biotin synthetases"/>
    <property type="match status" value="1"/>
</dbReference>
<keyword evidence="9 15" id="KW-0067">ATP-binding</keyword>
<dbReference type="InterPro" id="IPR020825">
    <property type="entry name" value="Phe-tRNA_synthase-like_B3/B4"/>
</dbReference>
<comment type="subunit">
    <text evidence="3 15">Tetramer of two alpha and two beta subunits.</text>
</comment>
<dbReference type="HAMAP" id="MF_00283">
    <property type="entry name" value="Phe_tRNA_synth_beta1"/>
    <property type="match status" value="1"/>
</dbReference>
<evidence type="ECO:0000256" key="7">
    <source>
        <dbReference type="ARBA" id="ARBA00022723"/>
    </source>
</evidence>
<keyword evidence="7 15" id="KW-0479">Metal-binding</keyword>
<evidence type="ECO:0000256" key="8">
    <source>
        <dbReference type="ARBA" id="ARBA00022741"/>
    </source>
</evidence>
<dbReference type="SMART" id="SM00874">
    <property type="entry name" value="B5"/>
    <property type="match status" value="1"/>
</dbReference>
<feature type="binding site" evidence="15">
    <location>
        <position position="456"/>
    </location>
    <ligand>
        <name>Mg(2+)</name>
        <dbReference type="ChEBI" id="CHEBI:18420"/>
        <note>shared with alpha subunit</note>
    </ligand>
</feature>
<feature type="binding site" evidence="15">
    <location>
        <position position="447"/>
    </location>
    <ligand>
        <name>Mg(2+)</name>
        <dbReference type="ChEBI" id="CHEBI:18420"/>
        <note>shared with alpha subunit</note>
    </ligand>
</feature>
<dbReference type="Gene3D" id="3.30.56.10">
    <property type="match status" value="2"/>
</dbReference>
<comment type="subcellular location">
    <subcellularLocation>
        <location evidence="1 15">Cytoplasm</location>
    </subcellularLocation>
</comment>
<feature type="domain" description="B5" evidence="19">
    <location>
        <begin position="393"/>
        <end position="469"/>
    </location>
</feature>
<reference evidence="20 21" key="1">
    <citation type="journal article" date="2014" name="Genome Biol. Evol.">
        <title>Comparative Genomics of the Campylobacter lari Group.</title>
        <authorList>
            <person name="Miller W.G."/>
            <person name="Yee E."/>
            <person name="Chapman M.H."/>
            <person name="Smith T.P."/>
            <person name="Bono J.L."/>
            <person name="Huynh S."/>
            <person name="Parker C.T."/>
            <person name="Vandamme P."/>
            <person name="Luong K."/>
            <person name="Korlach J."/>
        </authorList>
    </citation>
    <scope>NUCLEOTIDE SEQUENCE [LARGE SCALE GENOMIC DNA]</scope>
    <source>
        <strain evidence="20 21">NCTC 12927</strain>
    </source>
</reference>
<feature type="domain" description="FDX-ACB" evidence="18">
    <location>
        <begin position="684"/>
        <end position="776"/>
    </location>
</feature>
<keyword evidence="4 15" id="KW-0963">Cytoplasm</keyword>
<dbReference type="Pfam" id="PF03484">
    <property type="entry name" value="B5"/>
    <property type="match status" value="1"/>
</dbReference>
<dbReference type="HOGENOM" id="CLU_016891_2_1_7"/>
<proteinExistence type="inferred from homology"/>
<dbReference type="GO" id="GO:0009328">
    <property type="term" value="C:phenylalanine-tRNA ligase complex"/>
    <property type="evidence" value="ECO:0007669"/>
    <property type="project" value="TreeGrafter"/>
</dbReference>
<dbReference type="SUPFAM" id="SSF46955">
    <property type="entry name" value="Putative DNA-binding domain"/>
    <property type="match status" value="1"/>
</dbReference>
<keyword evidence="8 15" id="KW-0547">Nucleotide-binding</keyword>
<evidence type="ECO:0000256" key="2">
    <source>
        <dbReference type="ARBA" id="ARBA00008653"/>
    </source>
</evidence>
<accession>A0A0A8H2B7</accession>
<dbReference type="Gene3D" id="3.30.930.10">
    <property type="entry name" value="Bira Bifunctional Protein, Domain 2"/>
    <property type="match status" value="1"/>
</dbReference>
<evidence type="ECO:0000259" key="18">
    <source>
        <dbReference type="PROSITE" id="PS51447"/>
    </source>
</evidence>
<gene>
    <name evidence="15 20" type="primary">pheT</name>
    <name evidence="20" type="ORF">CINS_1155</name>
</gene>
<dbReference type="EMBL" id="CP007770">
    <property type="protein sequence ID" value="AJC88117.1"/>
    <property type="molecule type" value="Genomic_DNA"/>
</dbReference>
<dbReference type="FunFam" id="2.40.50.140:FF:000045">
    <property type="entry name" value="Phenylalanine--tRNA ligase beta subunit"/>
    <property type="match status" value="1"/>
</dbReference>
<dbReference type="Pfam" id="PF03147">
    <property type="entry name" value="FDX-ACB"/>
    <property type="match status" value="1"/>
</dbReference>
<dbReference type="InterPro" id="IPR005146">
    <property type="entry name" value="B3/B4_tRNA-bd"/>
</dbReference>
<dbReference type="SMART" id="SM00896">
    <property type="entry name" value="FDX-ACB"/>
    <property type="match status" value="1"/>
</dbReference>
<evidence type="ECO:0000256" key="13">
    <source>
        <dbReference type="ARBA" id="ARBA00023146"/>
    </source>
</evidence>
<keyword evidence="11 16" id="KW-0694">RNA-binding</keyword>
<dbReference type="SMART" id="SM00873">
    <property type="entry name" value="B3_4"/>
    <property type="match status" value="1"/>
</dbReference>
<dbReference type="InterPro" id="IPR005147">
    <property type="entry name" value="tRNA_synthase_B5-dom"/>
</dbReference>
<dbReference type="PANTHER" id="PTHR10947">
    <property type="entry name" value="PHENYLALANYL-TRNA SYNTHETASE BETA CHAIN AND LEUCINE-RICH REPEAT-CONTAINING PROTEIN 47"/>
    <property type="match status" value="1"/>
</dbReference>
<comment type="similarity">
    <text evidence="2 15">Belongs to the phenylalanyl-tRNA synthetase beta subunit family. Type 1 subfamily.</text>
</comment>
<feature type="binding site" evidence="15">
    <location>
        <position position="457"/>
    </location>
    <ligand>
        <name>Mg(2+)</name>
        <dbReference type="ChEBI" id="CHEBI:18420"/>
        <note>shared with alpha subunit</note>
    </ligand>
</feature>
<dbReference type="GeneID" id="74431941"/>
<sequence>MIISKNWLSEWIDLSDISTQTIVNTLNSIGLEVDNFKSVKAPDKVVIGKILEKTKHENSDKLNICKVDVGNEVLQIVCGAKNVEEEQFVAVSLIGALLPNGIEIKPAKLRGVESMGMICSSSELGFGKSNEGIMILDESIGELVLGKALNEYELFNDEIIEIDLTPNRGDCLSLYGVARDLSAALDLNLKEINVLKDNENSVGIGRILSIKNNTKLDGLFTYKALEIKEKFKLNIVIQIRLALVQKYKNSPIENLLSYSTHATGVILNAYDFHKLCKECQVDEKVVLEIKVQEHGEYGIYYNDKLISLAGIEQKDEFKINDDSKIIVIEASYIHPNIVANALAYYKNKNDMNYHTLRGSEPKLSLGIDYLSNECLKIENISIFSGIQQVFCDIEEKIIGIFTSDIDKIIGMPIDRNILVKILKKLGFEISAINEEQINVKIPLHRSDIANIADISEEILRIIGIDNIPSRALEFKEKNRLNKIYFDYQDLKNLRLKASHNGYFESIHYVLDNEEELNFLGFKCIKNKLINPITSELNTLRSTLINHLLKAVSFNLKNSRKKIKLFECGSVFDEYSVEHSKFAMVYCGFKEEAKISNKAKPAAIDFYTFLAEIKSVIGDFTMQKSNHCFLSPYEQANVYKNGKCIGFVGRMHLSIENKRDLIKTYVCEFDVENLKQEFKIVKNYSKFPSMSRDLSILIPKGFEYDKIKKAIIKLDINILESFKVVDLYTDESLGDFYSLTINFVFRDFEKTLEDSIVIEQTNIILQTLNEEFGLNLR</sequence>
<dbReference type="KEGG" id="cis:CINS_1155"/>
<dbReference type="SUPFAM" id="SSF54991">
    <property type="entry name" value="Anticodon-binding domain of PheRS"/>
    <property type="match status" value="1"/>
</dbReference>
<dbReference type="NCBIfam" id="TIGR00472">
    <property type="entry name" value="pheT_bact"/>
    <property type="match status" value="1"/>
</dbReference>
<dbReference type="InterPro" id="IPR012340">
    <property type="entry name" value="NA-bd_OB-fold"/>
</dbReference>